<dbReference type="Pfam" id="PF04994">
    <property type="entry name" value="TfoX_C"/>
    <property type="match status" value="1"/>
</dbReference>
<dbReference type="RefSeq" id="WP_157386746.1">
    <property type="nucleotide sequence ID" value="NZ_WRPP01000001.1"/>
</dbReference>
<dbReference type="EMBL" id="WRPP01000001">
    <property type="protein sequence ID" value="MVU77400.1"/>
    <property type="molecule type" value="Genomic_DNA"/>
</dbReference>
<dbReference type="InterPro" id="IPR047525">
    <property type="entry name" value="TfoX-like"/>
</dbReference>
<feature type="compositionally biased region" description="Low complexity" evidence="1">
    <location>
        <begin position="365"/>
        <end position="380"/>
    </location>
</feature>
<feature type="region of interest" description="Disordered" evidence="1">
    <location>
        <begin position="345"/>
        <end position="380"/>
    </location>
</feature>
<protein>
    <recommendedName>
        <fullName evidence="2">TfoX C-terminal domain-containing protein</fullName>
    </recommendedName>
</protein>
<evidence type="ECO:0000259" key="2">
    <source>
        <dbReference type="Pfam" id="PF04994"/>
    </source>
</evidence>
<reference evidence="3 4" key="1">
    <citation type="submission" date="2019-12" db="EMBL/GenBank/DDBJ databases">
        <title>Nocardia sp. nov. ET3-3 isolated from soil.</title>
        <authorList>
            <person name="Kanchanasin P."/>
            <person name="Tanasupawat S."/>
            <person name="Yuki M."/>
            <person name="Kudo T."/>
        </authorList>
    </citation>
    <scope>NUCLEOTIDE SEQUENCE [LARGE SCALE GENOMIC DNA]</scope>
    <source>
        <strain evidence="3 4">ET3-3</strain>
    </source>
</reference>
<evidence type="ECO:0000313" key="3">
    <source>
        <dbReference type="EMBL" id="MVU77400.1"/>
    </source>
</evidence>
<organism evidence="3 4">
    <name type="scientific">Nocardia terrae</name>
    <dbReference type="NCBI Taxonomy" id="2675851"/>
    <lineage>
        <taxon>Bacteria</taxon>
        <taxon>Bacillati</taxon>
        <taxon>Actinomycetota</taxon>
        <taxon>Actinomycetes</taxon>
        <taxon>Mycobacteriales</taxon>
        <taxon>Nocardiaceae</taxon>
        <taxon>Nocardia</taxon>
    </lineage>
</organism>
<evidence type="ECO:0000313" key="4">
    <source>
        <dbReference type="Proteomes" id="UP000466794"/>
    </source>
</evidence>
<dbReference type="PANTHER" id="PTHR36121:SF1">
    <property type="entry name" value="PROTEIN SXY"/>
    <property type="match status" value="1"/>
</dbReference>
<sequence>MKQQRPANARAVTDGIKLHRHPVRSLGGVRTVITLRAGTRVRFSTNRFHGTWHVLSDDRGARLLARLLWGLSYQARPGTVVLIDQRFVAPNPFDADPADPIVLVPGWCTRVDDQVAGGLKSRLSLSNPDGTVRWRTFGLDRALEPEAFEGWWDRYRGGEGNGRVSRRRGLLVLTPGSPDEARAWALHAARLDTANRYGTDYVYLGPWDHGYDGEIQVFRRFRPMLSVAARARAQVLSRPDAPTDPHSLRSAIWQEAEHVRGDAHLRIREWRGSAYALGAEAAAMLSQAGVSSLDDLADVGASEAYRRMRAAGVPGLDREMLWAMEGALTYRDRRSISAERRRELLDELGEDPTPGPVRRRRYRAPVRPVRSAPASRWGSS</sequence>
<dbReference type="Gene3D" id="1.10.150.20">
    <property type="entry name" value="5' to 3' exonuclease, C-terminal subdomain"/>
    <property type="match status" value="1"/>
</dbReference>
<feature type="domain" description="TfoX C-terminal" evidence="2">
    <location>
        <begin position="277"/>
        <end position="347"/>
    </location>
</feature>
<dbReference type="PANTHER" id="PTHR36121">
    <property type="entry name" value="PROTEIN SXY"/>
    <property type="match status" value="1"/>
</dbReference>
<comment type="caution">
    <text evidence="3">The sequence shown here is derived from an EMBL/GenBank/DDBJ whole genome shotgun (WGS) entry which is preliminary data.</text>
</comment>
<dbReference type="AlphaFoldDB" id="A0A7K1UST7"/>
<dbReference type="Proteomes" id="UP000466794">
    <property type="component" value="Unassembled WGS sequence"/>
</dbReference>
<gene>
    <name evidence="3" type="ORF">GPX89_09085</name>
</gene>
<accession>A0A7K1UST7</accession>
<keyword evidence="4" id="KW-1185">Reference proteome</keyword>
<evidence type="ECO:0000256" key="1">
    <source>
        <dbReference type="SAM" id="MobiDB-lite"/>
    </source>
</evidence>
<dbReference type="InterPro" id="IPR007077">
    <property type="entry name" value="TfoX_C"/>
</dbReference>
<proteinExistence type="predicted"/>
<name>A0A7K1UST7_9NOCA</name>